<feature type="region of interest" description="Disordered" evidence="1">
    <location>
        <begin position="329"/>
        <end position="360"/>
    </location>
</feature>
<evidence type="ECO:0000313" key="3">
    <source>
        <dbReference type="EMBL" id="ADB17656.1"/>
    </source>
</evidence>
<accession>D2R9A6</accession>
<dbReference type="HOGENOM" id="CLU_769147_0_0_0"/>
<dbReference type="PANTHER" id="PTHR35757:SF1">
    <property type="entry name" value="THERMOSOME SUBUNIT GAMMA"/>
    <property type="match status" value="1"/>
</dbReference>
<dbReference type="AlphaFoldDB" id="D2R9A6"/>
<feature type="compositionally biased region" description="Low complexity" evidence="1">
    <location>
        <begin position="335"/>
        <end position="360"/>
    </location>
</feature>
<sequence precursor="true">MKVHPQDLGSARNRLVLLTGALAVWVASFSAATFAEDAQPTETKAAAEVAADSKAAKQPNDWLRVRRDEKKQPLALETSIVRFVSQDPEKKDLSVDLIGAVHIGDQAYYETLNKKFAEYDVVLYELVAPEGTRIPKGGRKSAPAHPIAAMQVGMQTMLGLAFQLDHIDYTPDNLVHADMTPEEMTKSMESNNESTSRTVLRAIGQAMAQQASAGQKGGNGSGDIGILMDMLFTTDPAQRAHKMKLNMAGQFENLEGQMFIFEGDNGSTIINLRNKKALEVLDKQLASGKKKIGIFYGAGHLADFADRLTSDYKLEKSSVEWLEAWSLLPPKSGSKPAPAQPDAEAKPDAAPAEDSPAKAS</sequence>
<dbReference type="STRING" id="530564.Psta_2991"/>
<protein>
    <submittedName>
        <fullName evidence="3">Uncharacterized protein</fullName>
    </submittedName>
</protein>
<feature type="chain" id="PRO_5003034818" evidence="2">
    <location>
        <begin position="36"/>
        <end position="360"/>
    </location>
</feature>
<name>D2R9A6_PIRSD</name>
<evidence type="ECO:0000313" key="4">
    <source>
        <dbReference type="Proteomes" id="UP000001887"/>
    </source>
</evidence>
<organism evidence="3 4">
    <name type="scientific">Pirellula staleyi (strain ATCC 27377 / DSM 6068 / ICPB 4128)</name>
    <name type="common">Pirella staleyi</name>
    <dbReference type="NCBI Taxonomy" id="530564"/>
    <lineage>
        <taxon>Bacteria</taxon>
        <taxon>Pseudomonadati</taxon>
        <taxon>Planctomycetota</taxon>
        <taxon>Planctomycetia</taxon>
        <taxon>Pirellulales</taxon>
        <taxon>Pirellulaceae</taxon>
        <taxon>Pirellula</taxon>
    </lineage>
</organism>
<dbReference type="OrthoDB" id="249177at2"/>
<feature type="signal peptide" evidence="2">
    <location>
        <begin position="1"/>
        <end position="35"/>
    </location>
</feature>
<keyword evidence="4" id="KW-1185">Reference proteome</keyword>
<keyword evidence="2" id="KW-0732">Signal</keyword>
<dbReference type="KEGG" id="psl:Psta_2991"/>
<dbReference type="eggNOG" id="ENOG5030QX6">
    <property type="taxonomic scope" value="Bacteria"/>
</dbReference>
<proteinExistence type="predicted"/>
<dbReference type="EMBL" id="CP001848">
    <property type="protein sequence ID" value="ADB17656.1"/>
    <property type="molecule type" value="Genomic_DNA"/>
</dbReference>
<evidence type="ECO:0000256" key="2">
    <source>
        <dbReference type="SAM" id="SignalP"/>
    </source>
</evidence>
<gene>
    <name evidence="3" type="ordered locus">Psta_2991</name>
</gene>
<dbReference type="Proteomes" id="UP000001887">
    <property type="component" value="Chromosome"/>
</dbReference>
<reference evidence="3 4" key="1">
    <citation type="journal article" date="2009" name="Stand. Genomic Sci.">
        <title>Complete genome sequence of Pirellula staleyi type strain (ATCC 27377).</title>
        <authorList>
            <person name="Clum A."/>
            <person name="Tindall B.J."/>
            <person name="Sikorski J."/>
            <person name="Ivanova N."/>
            <person name="Mavrommatis K."/>
            <person name="Lucas S."/>
            <person name="Glavina del Rio T."/>
            <person name="Nolan M."/>
            <person name="Chen F."/>
            <person name="Tice H."/>
            <person name="Pitluck S."/>
            <person name="Cheng J.F."/>
            <person name="Chertkov O."/>
            <person name="Brettin T."/>
            <person name="Han C."/>
            <person name="Detter J.C."/>
            <person name="Kuske C."/>
            <person name="Bruce D."/>
            <person name="Goodwin L."/>
            <person name="Ovchinikova G."/>
            <person name="Pati A."/>
            <person name="Mikhailova N."/>
            <person name="Chen A."/>
            <person name="Palaniappan K."/>
            <person name="Land M."/>
            <person name="Hauser L."/>
            <person name="Chang Y.J."/>
            <person name="Jeffries C.D."/>
            <person name="Chain P."/>
            <person name="Rohde M."/>
            <person name="Goker M."/>
            <person name="Bristow J."/>
            <person name="Eisen J.A."/>
            <person name="Markowitz V."/>
            <person name="Hugenholtz P."/>
            <person name="Kyrpides N.C."/>
            <person name="Klenk H.P."/>
            <person name="Lapidus A."/>
        </authorList>
    </citation>
    <scope>NUCLEOTIDE SEQUENCE [LARGE SCALE GENOMIC DNA]</scope>
    <source>
        <strain evidence="4">ATCC 27377 / DSM 6068 / ICPB 4128</strain>
    </source>
</reference>
<dbReference type="PANTHER" id="PTHR35757">
    <property type="entry name" value="THERMOSOME SUBUNIT GAMMA"/>
    <property type="match status" value="1"/>
</dbReference>
<evidence type="ECO:0000256" key="1">
    <source>
        <dbReference type="SAM" id="MobiDB-lite"/>
    </source>
</evidence>